<dbReference type="GO" id="GO:1902600">
    <property type="term" value="P:proton transmembrane transport"/>
    <property type="evidence" value="ECO:0007669"/>
    <property type="project" value="InterPro"/>
</dbReference>
<evidence type="ECO:0000313" key="8">
    <source>
        <dbReference type="Proteomes" id="UP000702544"/>
    </source>
</evidence>
<dbReference type="GO" id="GO:0015297">
    <property type="term" value="F:antiporter activity"/>
    <property type="evidence" value="ECO:0007669"/>
    <property type="project" value="InterPro"/>
</dbReference>
<organism evidence="7 8">
    <name type="scientific">Candidatus Kutchimonas denitrificans</name>
    <dbReference type="NCBI Taxonomy" id="3056748"/>
    <lineage>
        <taxon>Bacteria</taxon>
        <taxon>Pseudomonadati</taxon>
        <taxon>Gemmatimonadota</taxon>
        <taxon>Gemmatimonadia</taxon>
        <taxon>Candidatus Palauibacterales</taxon>
        <taxon>Candidatus Palauibacteraceae</taxon>
        <taxon>Candidatus Kutchimonas</taxon>
    </lineage>
</organism>
<feature type="transmembrane region" description="Helical" evidence="5">
    <location>
        <begin position="372"/>
        <end position="392"/>
    </location>
</feature>
<evidence type="ECO:0000256" key="4">
    <source>
        <dbReference type="ARBA" id="ARBA00023136"/>
    </source>
</evidence>
<dbReference type="Proteomes" id="UP000702544">
    <property type="component" value="Unassembled WGS sequence"/>
</dbReference>
<feature type="transmembrane region" description="Helical" evidence="5">
    <location>
        <begin position="338"/>
        <end position="360"/>
    </location>
</feature>
<evidence type="ECO:0000256" key="1">
    <source>
        <dbReference type="ARBA" id="ARBA00004141"/>
    </source>
</evidence>
<dbReference type="Gene3D" id="1.20.1530.20">
    <property type="match status" value="1"/>
</dbReference>
<dbReference type="PANTHER" id="PTHR43021">
    <property type="entry name" value="NA(+)/H(+) ANTIPORTER-RELATED"/>
    <property type="match status" value="1"/>
</dbReference>
<feature type="transmembrane region" description="Helical" evidence="5">
    <location>
        <begin position="282"/>
        <end position="300"/>
    </location>
</feature>
<name>A0AAE4ZBI5_9BACT</name>
<dbReference type="PANTHER" id="PTHR43021:SF2">
    <property type="entry name" value="CATION_H+ EXCHANGER DOMAIN-CONTAINING PROTEIN"/>
    <property type="match status" value="1"/>
</dbReference>
<feature type="transmembrane region" description="Helical" evidence="5">
    <location>
        <begin position="95"/>
        <end position="117"/>
    </location>
</feature>
<reference evidence="7 8" key="1">
    <citation type="submission" date="2020-01" db="EMBL/GenBank/DDBJ databases">
        <title>Genomes assembled from Gulf of Kutch pelagic sediment metagenomes.</title>
        <authorList>
            <person name="Chandrashekar M."/>
            <person name="Mahajan M.S."/>
            <person name="Dave K.J."/>
            <person name="Vatsa P."/>
            <person name="Nathani N.M."/>
        </authorList>
    </citation>
    <scope>NUCLEOTIDE SEQUENCE [LARGE SCALE GENOMIC DNA]</scope>
    <source>
        <strain evidence="7">KS3-K002</strain>
    </source>
</reference>
<comment type="caution">
    <text evidence="7">The sequence shown here is derived from an EMBL/GenBank/DDBJ whole genome shotgun (WGS) entry which is preliminary data.</text>
</comment>
<dbReference type="Pfam" id="PF00999">
    <property type="entry name" value="Na_H_Exchanger"/>
    <property type="match status" value="1"/>
</dbReference>
<dbReference type="InterPro" id="IPR006153">
    <property type="entry name" value="Cation/H_exchanger_TM"/>
</dbReference>
<gene>
    <name evidence="7" type="ORF">GWO12_14090</name>
</gene>
<feature type="transmembrane region" description="Helical" evidence="5">
    <location>
        <begin position="161"/>
        <end position="179"/>
    </location>
</feature>
<feature type="transmembrane region" description="Helical" evidence="5">
    <location>
        <begin position="33"/>
        <end position="53"/>
    </location>
</feature>
<comment type="subcellular location">
    <subcellularLocation>
        <location evidence="1">Membrane</location>
        <topology evidence="1">Multi-pass membrane protein</topology>
    </subcellularLocation>
</comment>
<dbReference type="GO" id="GO:0016020">
    <property type="term" value="C:membrane"/>
    <property type="evidence" value="ECO:0007669"/>
    <property type="project" value="UniProtKB-SubCell"/>
</dbReference>
<feature type="transmembrane region" description="Helical" evidence="5">
    <location>
        <begin position="129"/>
        <end position="149"/>
    </location>
</feature>
<keyword evidence="2 5" id="KW-0812">Transmembrane</keyword>
<dbReference type="InterPro" id="IPR038770">
    <property type="entry name" value="Na+/solute_symporter_sf"/>
</dbReference>
<evidence type="ECO:0000313" key="7">
    <source>
        <dbReference type="EMBL" id="NIR76222.1"/>
    </source>
</evidence>
<evidence type="ECO:0000256" key="2">
    <source>
        <dbReference type="ARBA" id="ARBA00022692"/>
    </source>
</evidence>
<dbReference type="AlphaFoldDB" id="A0AAE4ZBI5"/>
<accession>A0AAE4ZBI5</accession>
<feature type="transmembrane region" description="Helical" evidence="5">
    <location>
        <begin position="65"/>
        <end position="83"/>
    </location>
</feature>
<dbReference type="EMBL" id="JAACAK010000114">
    <property type="protein sequence ID" value="NIR76222.1"/>
    <property type="molecule type" value="Genomic_DNA"/>
</dbReference>
<evidence type="ECO:0000256" key="3">
    <source>
        <dbReference type="ARBA" id="ARBA00022989"/>
    </source>
</evidence>
<evidence type="ECO:0000256" key="5">
    <source>
        <dbReference type="SAM" id="Phobius"/>
    </source>
</evidence>
<protein>
    <recommendedName>
        <fullName evidence="6">Cation/H+ exchanger transmembrane domain-containing protein</fullName>
    </recommendedName>
</protein>
<feature type="transmembrane region" description="Helical" evidence="5">
    <location>
        <begin position="200"/>
        <end position="222"/>
    </location>
</feature>
<keyword evidence="4 5" id="KW-0472">Membrane</keyword>
<feature type="transmembrane region" description="Helical" evidence="5">
    <location>
        <begin position="228"/>
        <end position="261"/>
    </location>
</feature>
<evidence type="ECO:0000259" key="6">
    <source>
        <dbReference type="Pfam" id="PF00999"/>
    </source>
</evidence>
<feature type="domain" description="Cation/H+ exchanger transmembrane" evidence="6">
    <location>
        <begin position="35"/>
        <end position="393"/>
    </location>
</feature>
<keyword evidence="3 5" id="KW-1133">Transmembrane helix</keyword>
<sequence length="415" mass="44180">MNSLLVVLLLALIGLIGARLTFARRPVPLGPRIAVATGLPFLFLGFLLGPHLLRVLAAATIEDLTPLLALGLGWIGVLFGLQLDREALRQFPVRYLVITWLQATVAFIIVLLVGQLLADAWSPVEVRGIVLAVAATACVSTPAAIALVSNTYQSRGRVTRLLFYAGSLDAAVGIVALGLTQAAHHTPLSGQGVAMSFLEWLAVTVLLGSFFGLLFLSLTRIWPRAEELMLLLIGLVLFAAGTAFFLELSPLLVCMIAGIVIGNLSTMRRRVYAALSNWEKPIYVMLLVLAGALLRFPSWWVVPLAAAYLAARILAKWVGGLTAAPLRPADLELPRSFGLALIPQGGISLAMAISFFLIYVPEGPEVGIALDMFLAVVVIAVGVSDLIGPFLVKNVLERANEIDRSLARATAAGGA</sequence>
<proteinExistence type="predicted"/>